<feature type="region of interest" description="Disordered" evidence="1">
    <location>
        <begin position="144"/>
        <end position="186"/>
    </location>
</feature>
<dbReference type="InterPro" id="IPR008271">
    <property type="entry name" value="Ser/Thr_kinase_AS"/>
</dbReference>
<dbReference type="VEuPathDB" id="FungiDB:KRP22_11745"/>
<dbReference type="InterPro" id="IPR000719">
    <property type="entry name" value="Prot_kinase_dom"/>
</dbReference>
<evidence type="ECO:0000256" key="1">
    <source>
        <dbReference type="SAM" id="MobiDB-lite"/>
    </source>
</evidence>
<dbReference type="GO" id="GO:0007165">
    <property type="term" value="P:signal transduction"/>
    <property type="evidence" value="ECO:0000318"/>
    <property type="project" value="GO_Central"/>
</dbReference>
<dbReference type="SMART" id="SM00220">
    <property type="entry name" value="S_TKc"/>
    <property type="match status" value="1"/>
</dbReference>
<dbReference type="GO" id="GO:0005524">
    <property type="term" value="F:ATP binding"/>
    <property type="evidence" value="ECO:0007669"/>
    <property type="project" value="InterPro"/>
</dbReference>
<dbReference type="PROSITE" id="PS00108">
    <property type="entry name" value="PROTEIN_KINASE_ST"/>
    <property type="match status" value="1"/>
</dbReference>
<feature type="domain" description="Protein kinase" evidence="2">
    <location>
        <begin position="206"/>
        <end position="468"/>
    </location>
</feature>
<dbReference type="STRING" id="164328.H3GJF2"/>
<dbReference type="SUPFAM" id="SSF56112">
    <property type="entry name" value="Protein kinase-like (PK-like)"/>
    <property type="match status" value="1"/>
</dbReference>
<dbReference type="InterPro" id="IPR051681">
    <property type="entry name" value="Ser/Thr_Kinases-Pseudokinases"/>
</dbReference>
<reference evidence="4" key="1">
    <citation type="journal article" date="2006" name="Science">
        <title>Phytophthora genome sequences uncover evolutionary origins and mechanisms of pathogenesis.</title>
        <authorList>
            <person name="Tyler B.M."/>
            <person name="Tripathy S."/>
            <person name="Zhang X."/>
            <person name="Dehal P."/>
            <person name="Jiang R.H."/>
            <person name="Aerts A."/>
            <person name="Arredondo F.D."/>
            <person name="Baxter L."/>
            <person name="Bensasson D."/>
            <person name="Beynon J.L."/>
            <person name="Chapman J."/>
            <person name="Damasceno C.M."/>
            <person name="Dorrance A.E."/>
            <person name="Dou D."/>
            <person name="Dickerman A.W."/>
            <person name="Dubchak I.L."/>
            <person name="Garbelotto M."/>
            <person name="Gijzen M."/>
            <person name="Gordon S.G."/>
            <person name="Govers F."/>
            <person name="Grunwald N.J."/>
            <person name="Huang W."/>
            <person name="Ivors K.L."/>
            <person name="Jones R.W."/>
            <person name="Kamoun S."/>
            <person name="Krampis K."/>
            <person name="Lamour K.H."/>
            <person name="Lee M.K."/>
            <person name="McDonald W.H."/>
            <person name="Medina M."/>
            <person name="Meijer H.J."/>
            <person name="Nordberg E.K."/>
            <person name="Maclean D.J."/>
            <person name="Ospina-Giraldo M.D."/>
            <person name="Morris P.F."/>
            <person name="Phuntumart V."/>
            <person name="Putnam N.H."/>
            <person name="Rash S."/>
            <person name="Rose J.K."/>
            <person name="Sakihama Y."/>
            <person name="Salamov A.A."/>
            <person name="Savidor A."/>
            <person name="Scheuring C.F."/>
            <person name="Smith B.M."/>
            <person name="Sobral B.W."/>
            <person name="Terry A."/>
            <person name="Torto-Alalibo T.A."/>
            <person name="Win J."/>
            <person name="Xu Z."/>
            <person name="Zhang H."/>
            <person name="Grigoriev I.V."/>
            <person name="Rokhsar D.S."/>
            <person name="Boore J.L."/>
        </authorList>
    </citation>
    <scope>NUCLEOTIDE SEQUENCE [LARGE SCALE GENOMIC DNA]</scope>
    <source>
        <strain evidence="4">Pr102</strain>
    </source>
</reference>
<proteinExistence type="predicted"/>
<dbReference type="GO" id="GO:0004674">
    <property type="term" value="F:protein serine/threonine kinase activity"/>
    <property type="evidence" value="ECO:0000318"/>
    <property type="project" value="GO_Central"/>
</dbReference>
<dbReference type="Pfam" id="PF00069">
    <property type="entry name" value="Pkinase"/>
    <property type="match status" value="1"/>
</dbReference>
<evidence type="ECO:0000313" key="4">
    <source>
        <dbReference type="Proteomes" id="UP000005238"/>
    </source>
</evidence>
<protein>
    <recommendedName>
        <fullName evidence="2">Protein kinase domain-containing protein</fullName>
    </recommendedName>
</protein>
<dbReference type="PROSITE" id="PS50011">
    <property type="entry name" value="PROTEIN_KINASE_DOM"/>
    <property type="match status" value="1"/>
</dbReference>
<reference evidence="3" key="2">
    <citation type="submission" date="2015-06" db="UniProtKB">
        <authorList>
            <consortium name="EnsemblProtists"/>
        </authorList>
    </citation>
    <scope>IDENTIFICATION</scope>
    <source>
        <strain evidence="3">Pr102</strain>
    </source>
</reference>
<keyword evidence="4" id="KW-1185">Reference proteome</keyword>
<name>H3GJF2_PHYRM</name>
<dbReference type="EMBL" id="DS566014">
    <property type="status" value="NOT_ANNOTATED_CDS"/>
    <property type="molecule type" value="Genomic_DNA"/>
</dbReference>
<dbReference type="Gene3D" id="1.10.510.10">
    <property type="entry name" value="Transferase(Phosphotransferase) domain 1"/>
    <property type="match status" value="1"/>
</dbReference>
<dbReference type="OMA" id="PTHEEPF"/>
<dbReference type="Gene3D" id="3.30.200.20">
    <property type="entry name" value="Phosphorylase Kinase, domain 1"/>
    <property type="match status" value="1"/>
</dbReference>
<dbReference type="InParanoid" id="H3GJF2"/>
<evidence type="ECO:0000313" key="3">
    <source>
        <dbReference type="EnsemblProtists" id="Phyra76294"/>
    </source>
</evidence>
<evidence type="ECO:0000259" key="2">
    <source>
        <dbReference type="PROSITE" id="PS50011"/>
    </source>
</evidence>
<dbReference type="Proteomes" id="UP000005238">
    <property type="component" value="Unassembled WGS sequence"/>
</dbReference>
<accession>H3GJF2</accession>
<dbReference type="PANTHER" id="PTHR44329:SF214">
    <property type="entry name" value="PROTEIN KINASE DOMAIN-CONTAINING PROTEIN"/>
    <property type="match status" value="1"/>
</dbReference>
<dbReference type="VEuPathDB" id="FungiDB:KRP23_11841"/>
<dbReference type="InterPro" id="IPR011009">
    <property type="entry name" value="Kinase-like_dom_sf"/>
</dbReference>
<organism evidence="3 4">
    <name type="scientific">Phytophthora ramorum</name>
    <name type="common">Sudden oak death agent</name>
    <dbReference type="NCBI Taxonomy" id="164328"/>
    <lineage>
        <taxon>Eukaryota</taxon>
        <taxon>Sar</taxon>
        <taxon>Stramenopiles</taxon>
        <taxon>Oomycota</taxon>
        <taxon>Peronosporomycetes</taxon>
        <taxon>Peronosporales</taxon>
        <taxon>Peronosporaceae</taxon>
        <taxon>Phytophthora</taxon>
    </lineage>
</organism>
<dbReference type="PANTHER" id="PTHR44329">
    <property type="entry name" value="SERINE/THREONINE-PROTEIN KINASE TNNI3K-RELATED"/>
    <property type="match status" value="1"/>
</dbReference>
<dbReference type="VEuPathDB" id="FungiDB:KRP23_13301"/>
<dbReference type="eggNOG" id="KOG0192">
    <property type="taxonomic scope" value="Eukaryota"/>
</dbReference>
<dbReference type="EnsemblProtists" id="Phyra76294">
    <property type="protein sequence ID" value="Phyra76294"/>
    <property type="gene ID" value="Phyra76294"/>
</dbReference>
<sequence length="478" mass="52913">MESPFQTRMGKVARKISDRIDQYEAAVVDGYTAVGEHLTRTQTRVKDTFTSHEKKLADRMEHCEAAIVNRYTAVGEQLTHTQERLKDKINSQERKLAEKATHLLSKPGVPKMLAPLRDKFSGEYSDSESLEHFDSLGPITDSKELRRSKRSVHESKEPFESAELAADQCGSSTPVSETSTLSTGSFTDFTTDDAEINKARIPREHVVVDEFISRGAFGKVYKGTYNGQLVAVKTVADVETFVNEIKMAAAMSHPNIVRFIGVAWNSREDFCSVMEYMDGGDLRGLMDSYEELKHSTGFDADKIRIALHVAHALAYLHSFDVPIIHRDLKSKNILLNEALGAKLTDFGVSRKRADRAMTADVGTSLWMAPEVMVGNAYDEKADMFSFGVVLSELSLHALPYAHAKLRPGSKQQLSPLVILHRVATGTLSVEFSKAGPQPMVELGRACVSMDPAERPSAAEAMHVLHTVLMRVASGKKVR</sequence>
<dbReference type="AlphaFoldDB" id="H3GJF2"/>
<dbReference type="HOGENOM" id="CLU_000288_63_45_1"/>
<dbReference type="VEuPathDB" id="FungiDB:KRP22_14078"/>
<feature type="compositionally biased region" description="Basic and acidic residues" evidence="1">
    <location>
        <begin position="144"/>
        <end position="159"/>
    </location>
</feature>